<protein>
    <recommendedName>
        <fullName evidence="2">TNase-like domain-containing protein</fullName>
    </recommendedName>
</protein>
<dbReference type="Pfam" id="PF00565">
    <property type="entry name" value="SNase"/>
    <property type="match status" value="1"/>
</dbReference>
<gene>
    <name evidence="3" type="ORF">THMIRHAT_22200</name>
</gene>
<proteinExistence type="predicted"/>
<evidence type="ECO:0000313" key="3">
    <source>
        <dbReference type="EMBL" id="BBP44474.1"/>
    </source>
</evidence>
<dbReference type="EMBL" id="AP021888">
    <property type="protein sequence ID" value="BBP44474.1"/>
    <property type="molecule type" value="Genomic_DNA"/>
</dbReference>
<dbReference type="Proteomes" id="UP000501466">
    <property type="component" value="Chromosome"/>
</dbReference>
<dbReference type="SUPFAM" id="SSF50199">
    <property type="entry name" value="Staphylococcal nuclease"/>
    <property type="match status" value="1"/>
</dbReference>
<dbReference type="RefSeq" id="WP_243831452.1">
    <property type="nucleotide sequence ID" value="NZ_AP021888.1"/>
</dbReference>
<dbReference type="Gene3D" id="2.40.50.90">
    <property type="match status" value="1"/>
</dbReference>
<evidence type="ECO:0000256" key="1">
    <source>
        <dbReference type="SAM" id="SignalP"/>
    </source>
</evidence>
<dbReference type="InterPro" id="IPR010916">
    <property type="entry name" value="TonB_box_CS"/>
</dbReference>
<dbReference type="KEGG" id="tzo:THMIRHAT_22200"/>
<feature type="chain" id="PRO_5026065756" description="TNase-like domain-containing protein" evidence="1">
    <location>
        <begin position="30"/>
        <end position="281"/>
    </location>
</feature>
<keyword evidence="4" id="KW-1185">Reference proteome</keyword>
<organism evidence="3 4">
    <name type="scientific">Thiosulfativibrio zosterae</name>
    <dbReference type="NCBI Taxonomy" id="2675053"/>
    <lineage>
        <taxon>Bacteria</taxon>
        <taxon>Pseudomonadati</taxon>
        <taxon>Pseudomonadota</taxon>
        <taxon>Gammaproteobacteria</taxon>
        <taxon>Thiotrichales</taxon>
        <taxon>Piscirickettsiaceae</taxon>
        <taxon>Thiosulfativibrio</taxon>
    </lineage>
</organism>
<evidence type="ECO:0000313" key="4">
    <source>
        <dbReference type="Proteomes" id="UP000501466"/>
    </source>
</evidence>
<evidence type="ECO:0000259" key="2">
    <source>
        <dbReference type="PROSITE" id="PS50830"/>
    </source>
</evidence>
<reference evidence="4" key="1">
    <citation type="submission" date="2019-11" db="EMBL/GenBank/DDBJ databases">
        <title>Isolation and characterization of two novel species in the genus Thiomicrorhabdus.</title>
        <authorList>
            <person name="Mochizuki J."/>
            <person name="Kojima H."/>
            <person name="Fukui M."/>
        </authorList>
    </citation>
    <scope>NUCLEOTIDE SEQUENCE [LARGE SCALE GENOMIC DNA]</scope>
    <source>
        <strain evidence="4">AkT22</strain>
    </source>
</reference>
<feature type="signal peptide" evidence="1">
    <location>
        <begin position="1"/>
        <end position="29"/>
    </location>
</feature>
<sequence>MKTLSIFQPRLLMLLSLISLSFWTPVAQSADTDECKMPEIDNWAKATFATRGDTLIVQGQLIRLIGVVAPEIEKKQKLLQPGQPLAQVSQTFLNKLIANNEMEVGLVYDEQKRDNAGRTLAHVFFKDGSNATTRILEAGLGIADATPPNTQFINCYFAAEQTARNKDIALWGLAKKMPQLHYPIAESTTLYPNDIGYRIIKGKVVKVDKSSTNMIINMDTTGIRVPKKYWKYFDYGDIQDLMDKTIEVRGYAFQYRRAMFMSIESPDDIDLLRKARKTNEK</sequence>
<dbReference type="InterPro" id="IPR035437">
    <property type="entry name" value="SNase_OB-fold_sf"/>
</dbReference>
<dbReference type="PROSITE" id="PS50830">
    <property type="entry name" value="TNASE_3"/>
    <property type="match status" value="1"/>
</dbReference>
<keyword evidence="1" id="KW-0732">Signal</keyword>
<dbReference type="AlphaFoldDB" id="A0A6F8PR08"/>
<dbReference type="InterPro" id="IPR016071">
    <property type="entry name" value="Staphylococal_nuclease_OB-fold"/>
</dbReference>
<accession>A0A6F8PR08</accession>
<dbReference type="SMART" id="SM00318">
    <property type="entry name" value="SNc"/>
    <property type="match status" value="1"/>
</dbReference>
<name>A0A6F8PR08_9GAMM</name>
<dbReference type="PROSITE" id="PS00430">
    <property type="entry name" value="TONB_DEPENDENT_REC_1"/>
    <property type="match status" value="1"/>
</dbReference>
<feature type="domain" description="TNase-like" evidence="2">
    <location>
        <begin position="52"/>
        <end position="173"/>
    </location>
</feature>